<protein>
    <submittedName>
        <fullName evidence="4">SDR family NAD(P)-dependent oxidoreductase</fullName>
    </submittedName>
</protein>
<organism evidence="4 5">
    <name type="scientific">Amycolatopsis ultiminotia</name>
    <dbReference type="NCBI Taxonomy" id="543629"/>
    <lineage>
        <taxon>Bacteria</taxon>
        <taxon>Bacillati</taxon>
        <taxon>Actinomycetota</taxon>
        <taxon>Actinomycetes</taxon>
        <taxon>Pseudonocardiales</taxon>
        <taxon>Pseudonocardiaceae</taxon>
        <taxon>Amycolatopsis</taxon>
    </lineage>
</organism>
<comment type="similarity">
    <text evidence="1">Belongs to the short-chain dehydrogenases/reductases (SDR) family.</text>
</comment>
<dbReference type="InterPro" id="IPR020904">
    <property type="entry name" value="Sc_DH/Rdtase_CS"/>
</dbReference>
<dbReference type="PANTHER" id="PTHR43658:SF8">
    <property type="entry name" value="17-BETA-HYDROXYSTEROID DEHYDROGENASE 14-RELATED"/>
    <property type="match status" value="1"/>
</dbReference>
<accession>A0ABP6V1J9</accession>
<keyword evidence="5" id="KW-1185">Reference proteome</keyword>
<keyword evidence="2" id="KW-0560">Oxidoreductase</keyword>
<dbReference type="SUPFAM" id="SSF51735">
    <property type="entry name" value="NAD(P)-binding Rossmann-fold domains"/>
    <property type="match status" value="1"/>
</dbReference>
<dbReference type="EMBL" id="BAAAZN010000001">
    <property type="protein sequence ID" value="GAA3527114.1"/>
    <property type="molecule type" value="Genomic_DNA"/>
</dbReference>
<comment type="caution">
    <text evidence="4">The sequence shown here is derived from an EMBL/GenBank/DDBJ whole genome shotgun (WGS) entry which is preliminary data.</text>
</comment>
<evidence type="ECO:0000313" key="5">
    <source>
        <dbReference type="Proteomes" id="UP001500689"/>
    </source>
</evidence>
<evidence type="ECO:0000256" key="2">
    <source>
        <dbReference type="ARBA" id="ARBA00023002"/>
    </source>
</evidence>
<sequence>MQIAASSALVTGGASGLGLATARRIIDRGGRVVIADISDELGSKAVADLGGGARFARADITDEAAVEAALDVAQEQGPLRFVVHCAGRGGDRSRVVAGDGTPGGLATFTEVVRINLIGTYNVLRLGAARIAALDTLDDGDRGAIVLTASVAAFDGQIGQSSYSASKAGVHGMTLVAARDLAGRKIRVNTIAPGVMDTPMLGRLRSDIRDRLAASVPHPHRLGAPDDFARLAVEMLENPYLNGQTIRLDGAIRMPPR</sequence>
<evidence type="ECO:0000256" key="1">
    <source>
        <dbReference type="ARBA" id="ARBA00006484"/>
    </source>
</evidence>
<dbReference type="InterPro" id="IPR002347">
    <property type="entry name" value="SDR_fam"/>
</dbReference>
<proteinExistence type="inferred from homology"/>
<dbReference type="PRINTS" id="PR00081">
    <property type="entry name" value="GDHRDH"/>
</dbReference>
<feature type="domain" description="Ketoreductase" evidence="3">
    <location>
        <begin position="6"/>
        <end position="197"/>
    </location>
</feature>
<reference evidence="5" key="1">
    <citation type="journal article" date="2019" name="Int. J. Syst. Evol. Microbiol.">
        <title>The Global Catalogue of Microorganisms (GCM) 10K type strain sequencing project: providing services to taxonomists for standard genome sequencing and annotation.</title>
        <authorList>
            <consortium name="The Broad Institute Genomics Platform"/>
            <consortium name="The Broad Institute Genome Sequencing Center for Infectious Disease"/>
            <person name="Wu L."/>
            <person name="Ma J."/>
        </authorList>
    </citation>
    <scope>NUCLEOTIDE SEQUENCE [LARGE SCALE GENOMIC DNA]</scope>
    <source>
        <strain evidence="5">JCM 16898</strain>
    </source>
</reference>
<dbReference type="Gene3D" id="3.40.50.720">
    <property type="entry name" value="NAD(P)-binding Rossmann-like Domain"/>
    <property type="match status" value="1"/>
</dbReference>
<dbReference type="InterPro" id="IPR036291">
    <property type="entry name" value="NAD(P)-bd_dom_sf"/>
</dbReference>
<dbReference type="PANTHER" id="PTHR43658">
    <property type="entry name" value="SHORT-CHAIN DEHYDROGENASE/REDUCTASE"/>
    <property type="match status" value="1"/>
</dbReference>
<gene>
    <name evidence="4" type="ORF">GCM10022222_07650</name>
</gene>
<name>A0ABP6V1J9_9PSEU</name>
<dbReference type="SMART" id="SM00822">
    <property type="entry name" value="PKS_KR"/>
    <property type="match status" value="1"/>
</dbReference>
<dbReference type="InterPro" id="IPR057326">
    <property type="entry name" value="KR_dom"/>
</dbReference>
<evidence type="ECO:0000313" key="4">
    <source>
        <dbReference type="EMBL" id="GAA3527114.1"/>
    </source>
</evidence>
<dbReference type="PROSITE" id="PS00061">
    <property type="entry name" value="ADH_SHORT"/>
    <property type="match status" value="1"/>
</dbReference>
<evidence type="ECO:0000259" key="3">
    <source>
        <dbReference type="SMART" id="SM00822"/>
    </source>
</evidence>
<dbReference type="Proteomes" id="UP001500689">
    <property type="component" value="Unassembled WGS sequence"/>
</dbReference>
<dbReference type="Pfam" id="PF00106">
    <property type="entry name" value="adh_short"/>
    <property type="match status" value="1"/>
</dbReference>
<dbReference type="RefSeq" id="WP_344855272.1">
    <property type="nucleotide sequence ID" value="NZ_BAAAZN010000001.1"/>
</dbReference>